<comment type="function">
    <text evidence="1">May bind long-chain fatty acids, such as palmitate, and may play a role in lipid transport or fatty acid metabolism.</text>
</comment>
<keyword evidence="4" id="KW-1185">Reference proteome</keyword>
<dbReference type="SUPFAM" id="SSF82549">
    <property type="entry name" value="DAK1/DegV-like"/>
    <property type="match status" value="1"/>
</dbReference>
<dbReference type="InterPro" id="IPR043168">
    <property type="entry name" value="DegV_C"/>
</dbReference>
<dbReference type="PROSITE" id="PS51482">
    <property type="entry name" value="DEGV"/>
    <property type="match status" value="1"/>
</dbReference>
<protein>
    <submittedName>
        <fullName evidence="3">DegV family protein with EDD domain</fullName>
    </submittedName>
</protein>
<sequence>MKEYVIITDSTADLQKDIAQSMGIKVIPMEYTIYGALKTYCSTDSSFDDKEFYDMLKKGAKCSTSQITVSTYLDFFKKYLDEGLDILYICFSSALSGTYNSSILAKKELEAEYPDRKIITIDSKAAAMGQGLLTYKVAKLKKEENFSIEDGENWAQSNMDRICHWFTVDDLHHLARGGRMSSMKATIGSTLSIKPVLHVNSEGKLIPVKNVRGRKKSIKSLFEIMQERMVLEENNEIFICHAQAYEEAKMLGDMIKAEYGIEKIHISPIGPIIGTHLGPGAITLFFVGNEK</sequence>
<dbReference type="PANTHER" id="PTHR33434:SF3">
    <property type="entry name" value="DEGV DOMAIN-CONTAINING PROTEIN YITS"/>
    <property type="match status" value="1"/>
</dbReference>
<dbReference type="InterPro" id="IPR003797">
    <property type="entry name" value="DegV"/>
</dbReference>
<dbReference type="Gene3D" id="3.30.1180.10">
    <property type="match status" value="1"/>
</dbReference>
<reference evidence="3 4" key="1">
    <citation type="submission" date="2021-03" db="EMBL/GenBank/DDBJ databases">
        <title>Genomic Encyclopedia of Type Strains, Phase IV (KMG-IV): sequencing the most valuable type-strain genomes for metagenomic binning, comparative biology and taxonomic classification.</title>
        <authorList>
            <person name="Goeker M."/>
        </authorList>
    </citation>
    <scope>NUCLEOTIDE SEQUENCE [LARGE SCALE GENOMIC DNA]</scope>
    <source>
        <strain evidence="3 4">DSM 27512</strain>
    </source>
</reference>
<dbReference type="NCBIfam" id="TIGR00762">
    <property type="entry name" value="DegV"/>
    <property type="match status" value="1"/>
</dbReference>
<dbReference type="Proteomes" id="UP001314903">
    <property type="component" value="Unassembled WGS sequence"/>
</dbReference>
<dbReference type="Gene3D" id="2.20.28.50">
    <property type="entry name" value="degv family protein"/>
    <property type="match status" value="1"/>
</dbReference>
<dbReference type="InterPro" id="IPR050270">
    <property type="entry name" value="DegV_domain_contain"/>
</dbReference>
<accession>A0ABS4KIU5</accession>
<dbReference type="EMBL" id="JAGGLI010000014">
    <property type="protein sequence ID" value="MBP2027700.1"/>
    <property type="molecule type" value="Genomic_DNA"/>
</dbReference>
<comment type="caution">
    <text evidence="3">The sequence shown here is derived from an EMBL/GenBank/DDBJ whole genome shotgun (WGS) entry which is preliminary data.</text>
</comment>
<evidence type="ECO:0000256" key="2">
    <source>
        <dbReference type="ARBA" id="ARBA00023121"/>
    </source>
</evidence>
<dbReference type="RefSeq" id="WP_209660763.1">
    <property type="nucleotide sequence ID" value="NZ_JAGGLI010000014.1"/>
</dbReference>
<name>A0ABS4KIU5_9FIRM</name>
<proteinExistence type="predicted"/>
<keyword evidence="2" id="KW-0446">Lipid-binding</keyword>
<dbReference type="Gene3D" id="3.40.50.10440">
    <property type="entry name" value="Dihydroxyacetone kinase, domain 1"/>
    <property type="match status" value="1"/>
</dbReference>
<gene>
    <name evidence="3" type="ORF">J2Z35_001497</name>
</gene>
<dbReference type="Pfam" id="PF02645">
    <property type="entry name" value="DegV"/>
    <property type="match status" value="1"/>
</dbReference>
<evidence type="ECO:0000313" key="4">
    <source>
        <dbReference type="Proteomes" id="UP001314903"/>
    </source>
</evidence>
<evidence type="ECO:0000313" key="3">
    <source>
        <dbReference type="EMBL" id="MBP2027700.1"/>
    </source>
</evidence>
<dbReference type="PANTHER" id="PTHR33434">
    <property type="entry name" value="DEGV DOMAIN-CONTAINING PROTEIN DR_1986-RELATED"/>
    <property type="match status" value="1"/>
</dbReference>
<organism evidence="3 4">
    <name type="scientific">Acetoanaerobium pronyense</name>
    <dbReference type="NCBI Taxonomy" id="1482736"/>
    <lineage>
        <taxon>Bacteria</taxon>
        <taxon>Bacillati</taxon>
        <taxon>Bacillota</taxon>
        <taxon>Clostridia</taxon>
        <taxon>Peptostreptococcales</taxon>
        <taxon>Filifactoraceae</taxon>
        <taxon>Acetoanaerobium</taxon>
    </lineage>
</organism>
<evidence type="ECO:0000256" key="1">
    <source>
        <dbReference type="ARBA" id="ARBA00003238"/>
    </source>
</evidence>